<comment type="catalytic activity">
    <reaction evidence="1">
        <text>3-dehydroquinate = 3-dehydroshikimate + H2O</text>
        <dbReference type="Rhea" id="RHEA:21096"/>
        <dbReference type="ChEBI" id="CHEBI:15377"/>
        <dbReference type="ChEBI" id="CHEBI:16630"/>
        <dbReference type="ChEBI" id="CHEBI:32364"/>
        <dbReference type="EC" id="4.2.1.10"/>
    </reaction>
</comment>
<dbReference type="InterPro" id="IPR001381">
    <property type="entry name" value="DHquinase_I"/>
</dbReference>
<gene>
    <name evidence="5" type="ORF">CYNAS_LOCUS12662</name>
</gene>
<proteinExistence type="predicted"/>
<dbReference type="InterPro" id="IPR050146">
    <property type="entry name" value="Type-I_3-dehydroquinase"/>
</dbReference>
<organism evidence="5 6">
    <name type="scientific">Cylicocyclus nassatus</name>
    <name type="common">Nematode worm</name>
    <dbReference type="NCBI Taxonomy" id="53992"/>
    <lineage>
        <taxon>Eukaryota</taxon>
        <taxon>Metazoa</taxon>
        <taxon>Ecdysozoa</taxon>
        <taxon>Nematoda</taxon>
        <taxon>Chromadorea</taxon>
        <taxon>Rhabditida</taxon>
        <taxon>Rhabditina</taxon>
        <taxon>Rhabditomorpha</taxon>
        <taxon>Strongyloidea</taxon>
        <taxon>Strongylidae</taxon>
        <taxon>Cylicocyclus</taxon>
    </lineage>
</organism>
<sequence>MSKHRLPVSATFPPYVVGSVSDVATWRALDGDVKVPCDVVELRVDAFPAGVGAGVYSQTHCARPVLVTVRHESEGGLRPMREVERETLASYLLPIASALDWEIARMHEATDLLLAAKEDGVGIDLLRGATGPMAVMGMGPLGAASRLLYAQHGSKLVYGYLGETPTAPGQWSAELCLNALVSLTPAE</sequence>
<dbReference type="AlphaFoldDB" id="A0AA36M697"/>
<dbReference type="EMBL" id="CATQJL010000234">
    <property type="protein sequence ID" value="CAJ0600679.1"/>
    <property type="molecule type" value="Genomic_DNA"/>
</dbReference>
<keyword evidence="6" id="KW-1185">Reference proteome</keyword>
<evidence type="ECO:0000256" key="3">
    <source>
        <dbReference type="ARBA" id="ARBA00023239"/>
    </source>
</evidence>
<dbReference type="InterPro" id="IPR013785">
    <property type="entry name" value="Aldolase_TIM"/>
</dbReference>
<evidence type="ECO:0000256" key="2">
    <source>
        <dbReference type="ARBA" id="ARBA00012060"/>
    </source>
</evidence>
<protein>
    <recommendedName>
        <fullName evidence="2">3-dehydroquinate dehydratase</fullName>
        <ecNumber evidence="2">4.2.1.10</ecNumber>
    </recommendedName>
</protein>
<keyword evidence="4" id="KW-0704">Schiff base</keyword>
<dbReference type="GO" id="GO:0046279">
    <property type="term" value="P:3,4-dihydroxybenzoate biosynthetic process"/>
    <property type="evidence" value="ECO:0007669"/>
    <property type="project" value="TreeGrafter"/>
</dbReference>
<name>A0AA36M697_CYLNA</name>
<dbReference type="Pfam" id="PF01487">
    <property type="entry name" value="DHquinase_I"/>
    <property type="match status" value="2"/>
</dbReference>
<dbReference type="Gene3D" id="3.20.20.70">
    <property type="entry name" value="Aldolase class I"/>
    <property type="match status" value="2"/>
</dbReference>
<dbReference type="PANTHER" id="PTHR43699">
    <property type="entry name" value="3-DEHYDROQUINATE DEHYDRATASE"/>
    <property type="match status" value="1"/>
</dbReference>
<dbReference type="PANTHER" id="PTHR43699:SF1">
    <property type="entry name" value="3-DEHYDROQUINATE DEHYDRATASE"/>
    <property type="match status" value="1"/>
</dbReference>
<evidence type="ECO:0000256" key="4">
    <source>
        <dbReference type="ARBA" id="ARBA00023270"/>
    </source>
</evidence>
<evidence type="ECO:0000313" key="6">
    <source>
        <dbReference type="Proteomes" id="UP001176961"/>
    </source>
</evidence>
<dbReference type="SUPFAM" id="SSF51569">
    <property type="entry name" value="Aldolase"/>
    <property type="match status" value="1"/>
</dbReference>
<comment type="caution">
    <text evidence="5">The sequence shown here is derived from an EMBL/GenBank/DDBJ whole genome shotgun (WGS) entry which is preliminary data.</text>
</comment>
<dbReference type="EC" id="4.2.1.10" evidence="2"/>
<dbReference type="Proteomes" id="UP001176961">
    <property type="component" value="Unassembled WGS sequence"/>
</dbReference>
<accession>A0AA36M697</accession>
<keyword evidence="3" id="KW-0456">Lyase</keyword>
<evidence type="ECO:0000256" key="1">
    <source>
        <dbReference type="ARBA" id="ARBA00001864"/>
    </source>
</evidence>
<reference evidence="5" key="1">
    <citation type="submission" date="2023-07" db="EMBL/GenBank/DDBJ databases">
        <authorList>
            <consortium name="CYATHOMIX"/>
        </authorList>
    </citation>
    <scope>NUCLEOTIDE SEQUENCE</scope>
    <source>
        <strain evidence="5">N/A</strain>
    </source>
</reference>
<evidence type="ECO:0000313" key="5">
    <source>
        <dbReference type="EMBL" id="CAJ0600679.1"/>
    </source>
</evidence>
<dbReference type="GO" id="GO:0003855">
    <property type="term" value="F:3-dehydroquinate dehydratase activity"/>
    <property type="evidence" value="ECO:0007669"/>
    <property type="project" value="UniProtKB-EC"/>
</dbReference>